<name>A0ACA9LDQ8_9GLOM</name>
<evidence type="ECO:0000313" key="1">
    <source>
        <dbReference type="EMBL" id="CAG8525086.1"/>
    </source>
</evidence>
<reference evidence="1" key="1">
    <citation type="submission" date="2021-06" db="EMBL/GenBank/DDBJ databases">
        <authorList>
            <person name="Kallberg Y."/>
            <person name="Tangrot J."/>
            <person name="Rosling A."/>
        </authorList>
    </citation>
    <scope>NUCLEOTIDE SEQUENCE</scope>
    <source>
        <strain evidence="1">IL203A</strain>
    </source>
</reference>
<dbReference type="Proteomes" id="UP000789702">
    <property type="component" value="Unassembled WGS sequence"/>
</dbReference>
<dbReference type="EMBL" id="CAJVPU010003913">
    <property type="protein sequence ID" value="CAG8525086.1"/>
    <property type="molecule type" value="Genomic_DNA"/>
</dbReference>
<keyword evidence="2" id="KW-1185">Reference proteome</keyword>
<evidence type="ECO:0000313" key="2">
    <source>
        <dbReference type="Proteomes" id="UP000789702"/>
    </source>
</evidence>
<gene>
    <name evidence="1" type="ORF">DHETER_LOCUS4107</name>
</gene>
<proteinExistence type="predicted"/>
<comment type="caution">
    <text evidence="1">The sequence shown here is derived from an EMBL/GenBank/DDBJ whole genome shotgun (WGS) entry which is preliminary data.</text>
</comment>
<sequence>MSNINTSTTAASSSTPTIYRSSPTTSSNDLRETSPSLKSQRLSSRVSKASSPTSSLPTRRPRTSASSRVAGRGESHSFIVAIIEGRGVASEVGMCFIDLKTSECILSQTYVKTLHKLNIYNPVEILLSATAVEPSKSKLCKILEDNMPTATIVPIGRKYFNDAAGLNYIRQYNLEEGSALILGLTSKFYCLAATAAVLKYIESTQNIFFTNHSIQFKYKGCEGTMMIDCVTARNLELICNIVNPHNNHSLYGVLNSTFTPMGARLLRTNILQPLNGSIIFTFYYKSPSLKNNLHYNLYVPIMSNIDTINMRLDSVEGMKHSSQFKRLIQVPQKPSIKHAEQSINNVIMLKHTLKLIEKLKEALGECKNSLLCAIHKLLSDPRLVMFEERINEVINEDITYQKSSLGLRNQRCYAVKAGFNGLLDVGKYKKNPRQTYKETVNDIYEKVEQYNQQYDIPLKIQFSPTTGFYLSTSAENLDNRQLPLVFINVSKKKKTLTFTTLELMKKNTKINDSLTEVYLMSDKTIEDLILEIRGSIVVLYKASESIAMLDMLTSFAHQCTVSNYVRPEFTDTLAIKDGRHPMREFLYTDHFVPNDTYASDATNFQLITGPNMSGKSTYLRQIALLSIMSQIGSFVPAEYASFRLVDQLFTRICNDNNIEPNASTFIVEMRETAYILQNITDNSLVIIDELGRGTSTHDGLGITYAICEELLKTKAFIFFATHFHELTRSLTVFPNVVNLHLEVELGEENRRAAMKYLYKVKDGRNDDEHYGLKFGQIVGLPDDIIQKATEVSHKLKDLIDANKEKSSSNKITQRRKALLQLSQHLLQIKRSSNLDQDGLKRYLKMVQEEFITRMEELM</sequence>
<protein>
    <submittedName>
        <fullName evidence="1">2048_t:CDS:1</fullName>
    </submittedName>
</protein>
<organism evidence="1 2">
    <name type="scientific">Dentiscutata heterogama</name>
    <dbReference type="NCBI Taxonomy" id="1316150"/>
    <lineage>
        <taxon>Eukaryota</taxon>
        <taxon>Fungi</taxon>
        <taxon>Fungi incertae sedis</taxon>
        <taxon>Mucoromycota</taxon>
        <taxon>Glomeromycotina</taxon>
        <taxon>Glomeromycetes</taxon>
        <taxon>Diversisporales</taxon>
        <taxon>Gigasporaceae</taxon>
        <taxon>Dentiscutata</taxon>
    </lineage>
</organism>
<accession>A0ACA9LDQ8</accession>